<feature type="compositionally biased region" description="Low complexity" evidence="1">
    <location>
        <begin position="1"/>
        <end position="21"/>
    </location>
</feature>
<evidence type="ECO:0000313" key="4">
    <source>
        <dbReference type="Proteomes" id="UP001152797"/>
    </source>
</evidence>
<dbReference type="AlphaFoldDB" id="A0A9P1M4S4"/>
<comment type="caution">
    <text evidence="2">The sequence shown here is derived from an EMBL/GenBank/DDBJ whole genome shotgun (WGS) entry which is preliminary data.</text>
</comment>
<accession>A0A9P1M4S4</accession>
<dbReference type="EMBL" id="CAMXCT020006793">
    <property type="protein sequence ID" value="CAL1173527.1"/>
    <property type="molecule type" value="Genomic_DNA"/>
</dbReference>
<evidence type="ECO:0000256" key="1">
    <source>
        <dbReference type="SAM" id="MobiDB-lite"/>
    </source>
</evidence>
<dbReference type="Proteomes" id="UP001152797">
    <property type="component" value="Unassembled WGS sequence"/>
</dbReference>
<feature type="region of interest" description="Disordered" evidence="1">
    <location>
        <begin position="1"/>
        <end position="66"/>
    </location>
</feature>
<dbReference type="EMBL" id="CAMXCT010006793">
    <property type="protein sequence ID" value="CAI4020152.1"/>
    <property type="molecule type" value="Genomic_DNA"/>
</dbReference>
<evidence type="ECO:0000313" key="2">
    <source>
        <dbReference type="EMBL" id="CAI4020152.1"/>
    </source>
</evidence>
<dbReference type="EMBL" id="CAMXCT030006793">
    <property type="protein sequence ID" value="CAL4807464.1"/>
    <property type="molecule type" value="Genomic_DNA"/>
</dbReference>
<organism evidence="2">
    <name type="scientific">Cladocopium goreaui</name>
    <dbReference type="NCBI Taxonomy" id="2562237"/>
    <lineage>
        <taxon>Eukaryota</taxon>
        <taxon>Sar</taxon>
        <taxon>Alveolata</taxon>
        <taxon>Dinophyceae</taxon>
        <taxon>Suessiales</taxon>
        <taxon>Symbiodiniaceae</taxon>
        <taxon>Cladocopium</taxon>
    </lineage>
</organism>
<reference evidence="3 4" key="2">
    <citation type="submission" date="2024-05" db="EMBL/GenBank/DDBJ databases">
        <authorList>
            <person name="Chen Y."/>
            <person name="Shah S."/>
            <person name="Dougan E. K."/>
            <person name="Thang M."/>
            <person name="Chan C."/>
        </authorList>
    </citation>
    <scope>NUCLEOTIDE SEQUENCE [LARGE SCALE GENOMIC DNA]</scope>
</reference>
<name>A0A9P1M4S4_9DINO</name>
<keyword evidence="4" id="KW-1185">Reference proteome</keyword>
<gene>
    <name evidence="2" type="ORF">C1SCF055_LOCUS44594</name>
</gene>
<sequence>MAPTTSWSPTSRTPTRAPMAPSTSFPSRHQPAPRMASRTSPSWWATPLRTTSRCSSPPPKRLEVPGSSCYPLETSVPPQPPQLWPELVPWVAPSVSCR</sequence>
<protein>
    <submittedName>
        <fullName evidence="2">Uncharacterized protein</fullName>
    </submittedName>
</protein>
<feature type="compositionally biased region" description="Polar residues" evidence="1">
    <location>
        <begin position="37"/>
        <end position="55"/>
    </location>
</feature>
<reference evidence="2" key="1">
    <citation type="submission" date="2022-10" db="EMBL/GenBank/DDBJ databases">
        <authorList>
            <person name="Chen Y."/>
            <person name="Dougan E. K."/>
            <person name="Chan C."/>
            <person name="Rhodes N."/>
            <person name="Thang M."/>
        </authorList>
    </citation>
    <scope>NUCLEOTIDE SEQUENCE</scope>
</reference>
<proteinExistence type="predicted"/>
<evidence type="ECO:0000313" key="3">
    <source>
        <dbReference type="EMBL" id="CAL4807464.1"/>
    </source>
</evidence>